<dbReference type="EMBL" id="SOAN01000005">
    <property type="protein sequence ID" value="TDS85783.1"/>
    <property type="molecule type" value="Genomic_DNA"/>
</dbReference>
<dbReference type="PANTHER" id="PTHR10146:SF14">
    <property type="entry name" value="PYRIDOXAL PHOSPHATE HOMEOSTASIS PROTEIN"/>
    <property type="match status" value="1"/>
</dbReference>
<evidence type="ECO:0000313" key="7">
    <source>
        <dbReference type="Proteomes" id="UP000294506"/>
    </source>
</evidence>
<evidence type="ECO:0000256" key="3">
    <source>
        <dbReference type="PIRSR" id="PIRSR004848-1"/>
    </source>
</evidence>
<sequence>MAAVGRQDRPELIVVTKFFPAADVLRLYRLGVRDVGENRDQEAAAKAAEVEQLLRGEAGASTAGGSTAGNSVAGDSVAATGQASAPAQDGLHWHFIGQLQSNKARSVIDYADHLHSVDRASLLKALAKSAPARDGLPLTCLIQVDLRDPVPTDGRGGADPAQIPELAQRIAEAPGLQLGGLMAVAPLQEPPAPAFRRLAELSAQLRLAHPQARMISAGMSGDLEEAVAHGATHLRVGRDVLGERPLQR</sequence>
<dbReference type="PANTHER" id="PTHR10146">
    <property type="entry name" value="PROLINE SYNTHETASE CO-TRANSCRIBED BACTERIAL HOMOLOG PROTEIN"/>
    <property type="match status" value="1"/>
</dbReference>
<dbReference type="AlphaFoldDB" id="A0A4R7G343"/>
<comment type="caution">
    <text evidence="6">The sequence shown here is derived from an EMBL/GenBank/DDBJ whole genome shotgun (WGS) entry which is preliminary data.</text>
</comment>
<feature type="modified residue" description="N6-(pyridoxal phosphate)lysine" evidence="2 3">
    <location>
        <position position="17"/>
    </location>
</feature>
<evidence type="ECO:0000256" key="2">
    <source>
        <dbReference type="HAMAP-Rule" id="MF_02087"/>
    </source>
</evidence>
<dbReference type="Pfam" id="PF01168">
    <property type="entry name" value="Ala_racemase_N"/>
    <property type="match status" value="1"/>
</dbReference>
<dbReference type="PIRSF" id="PIRSF004848">
    <property type="entry name" value="YBL036c_PLPDEIII"/>
    <property type="match status" value="1"/>
</dbReference>
<evidence type="ECO:0000313" key="6">
    <source>
        <dbReference type="EMBL" id="TDS85783.1"/>
    </source>
</evidence>
<accession>A0A4R7G343</accession>
<dbReference type="HAMAP" id="MF_02087">
    <property type="entry name" value="PLP_homeostasis"/>
    <property type="match status" value="1"/>
</dbReference>
<dbReference type="Gene3D" id="3.20.20.10">
    <property type="entry name" value="Alanine racemase"/>
    <property type="match status" value="1"/>
</dbReference>
<keyword evidence="7" id="KW-1185">Reference proteome</keyword>
<proteinExistence type="inferred from homology"/>
<dbReference type="SUPFAM" id="SSF51419">
    <property type="entry name" value="PLP-binding barrel"/>
    <property type="match status" value="1"/>
</dbReference>
<feature type="domain" description="Alanine racemase N-terminal" evidence="5">
    <location>
        <begin position="20"/>
        <end position="245"/>
    </location>
</feature>
<evidence type="ECO:0000259" key="5">
    <source>
        <dbReference type="Pfam" id="PF01168"/>
    </source>
</evidence>
<gene>
    <name evidence="6" type="ORF">EV640_105126</name>
</gene>
<evidence type="ECO:0000256" key="4">
    <source>
        <dbReference type="RuleBase" id="RU004514"/>
    </source>
</evidence>
<dbReference type="Proteomes" id="UP000294506">
    <property type="component" value="Unassembled WGS sequence"/>
</dbReference>
<comment type="cofactor">
    <cofactor evidence="3">
        <name>pyridoxal 5'-phosphate</name>
        <dbReference type="ChEBI" id="CHEBI:597326"/>
    </cofactor>
</comment>
<name>A0A4R7G343_9MICC</name>
<reference evidence="6 7" key="1">
    <citation type="submission" date="2019-03" db="EMBL/GenBank/DDBJ databases">
        <title>Genomic Encyclopedia of Type Strains, Phase III (KMG-III): the genomes of soil and plant-associated and newly described type strains.</title>
        <authorList>
            <person name="Whitman W."/>
        </authorList>
    </citation>
    <scope>NUCLEOTIDE SEQUENCE [LARGE SCALE GENOMIC DNA]</scope>
    <source>
        <strain evidence="6 7">DSM 27373</strain>
    </source>
</reference>
<organism evidence="6 7">
    <name type="scientific">Nesterenkonia aurantiaca</name>
    <dbReference type="NCBI Taxonomy" id="1436010"/>
    <lineage>
        <taxon>Bacteria</taxon>
        <taxon>Bacillati</taxon>
        <taxon>Actinomycetota</taxon>
        <taxon>Actinomycetes</taxon>
        <taxon>Micrococcales</taxon>
        <taxon>Micrococcaceae</taxon>
        <taxon>Nesterenkonia</taxon>
    </lineage>
</organism>
<dbReference type="InterPro" id="IPR029066">
    <property type="entry name" value="PLP-binding_barrel"/>
</dbReference>
<keyword evidence="1 2" id="KW-0663">Pyridoxal phosphate</keyword>
<dbReference type="PROSITE" id="PS01211">
    <property type="entry name" value="UPF0001"/>
    <property type="match status" value="1"/>
</dbReference>
<dbReference type="GO" id="GO:0030170">
    <property type="term" value="F:pyridoxal phosphate binding"/>
    <property type="evidence" value="ECO:0007669"/>
    <property type="project" value="UniProtKB-UniRule"/>
</dbReference>
<evidence type="ECO:0000256" key="1">
    <source>
        <dbReference type="ARBA" id="ARBA00022898"/>
    </source>
</evidence>
<comment type="similarity">
    <text evidence="2 4">Belongs to the pyridoxal phosphate-binding protein YggS/PROSC family.</text>
</comment>
<dbReference type="InterPro" id="IPR011078">
    <property type="entry name" value="PyrdxlP_homeostasis"/>
</dbReference>
<protein>
    <recommendedName>
        <fullName evidence="2">Pyridoxal phosphate homeostasis protein</fullName>
        <shortName evidence="2">PLP homeostasis protein</shortName>
    </recommendedName>
</protein>
<comment type="function">
    <text evidence="2">Pyridoxal 5'-phosphate (PLP)-binding protein, which is involved in PLP homeostasis.</text>
</comment>
<dbReference type="InterPro" id="IPR001608">
    <property type="entry name" value="Ala_racemase_N"/>
</dbReference>